<protein>
    <recommendedName>
        <fullName evidence="14">Disulfide bond formation protein B</fullName>
    </recommendedName>
    <alternativeName>
        <fullName evidence="14">Disulfide oxidoreductase</fullName>
    </alternativeName>
</protein>
<sequence>MPPLHRLPTRKAPWLLLAASALLLELCALYFQYVMGLEPCVLCVYERTAVAGILAGALIGASAPHTVLARLAGFTLWIGGAAWGLGLALEHMAIQAGGASCDFLANYPDWFSLDRWLPWMFEPRGFCDEIQWTLFGYSMPQTLVPIYALYLGIAAIILLSRLRWHWRSRHA</sequence>
<gene>
    <name evidence="14" type="primary">dsbB</name>
    <name evidence="16" type="ORF">B0D84_00225</name>
    <name evidence="17" type="ORF">C3L24_03755</name>
</gene>
<evidence type="ECO:0000256" key="4">
    <source>
        <dbReference type="ARBA" id="ARBA00022475"/>
    </source>
</evidence>
<proteinExistence type="inferred from homology"/>
<dbReference type="PANTHER" id="PTHR36570">
    <property type="entry name" value="DISULFIDE BOND FORMATION PROTEIN B"/>
    <property type="match status" value="1"/>
</dbReference>
<comment type="caution">
    <text evidence="14">Lacks conserved residue(s) required for the propagation of feature annotation.</text>
</comment>
<reference evidence="16 18" key="1">
    <citation type="submission" date="2017-02" db="EMBL/GenBank/DDBJ databases">
        <title>Novel co-symbiosis in the unique lucinid bivalve Phacoides pectinatus.</title>
        <authorList>
            <person name="Lim S.J."/>
            <person name="Davis B.G."/>
            <person name="Gill D.E."/>
            <person name="Engel A.S."/>
            <person name="Anderson L.C."/>
            <person name="Campbell B.J."/>
        </authorList>
    </citation>
    <scope>NUCLEOTIDE SEQUENCE [LARGE SCALE GENOMIC DNA]</scope>
    <source>
        <strain evidence="16">LUC13016_P6</strain>
    </source>
</reference>
<evidence type="ECO:0000313" key="18">
    <source>
        <dbReference type="Proteomes" id="UP000243361"/>
    </source>
</evidence>
<dbReference type="NCBIfam" id="NF002485">
    <property type="entry name" value="PRK01749.1"/>
    <property type="match status" value="1"/>
</dbReference>
<comment type="subcellular location">
    <subcellularLocation>
        <location evidence="1">Cell inner membrane</location>
        <topology evidence="1">Multi-pass membrane protein</topology>
    </subcellularLocation>
    <subcellularLocation>
        <location evidence="14">Cell membrane</location>
        <topology evidence="14">Multi-pass membrane protein</topology>
    </subcellularLocation>
</comment>
<accession>A0A657PLU9</accession>
<dbReference type="InterPro" id="IPR022920">
    <property type="entry name" value="Disulphide_bond_form_DsbB"/>
</dbReference>
<dbReference type="HAMAP" id="MF_00286">
    <property type="entry name" value="DsbB"/>
    <property type="match status" value="1"/>
</dbReference>
<feature type="topological domain" description="Cytoplasmic" evidence="14">
    <location>
        <begin position="1"/>
        <end position="13"/>
    </location>
</feature>
<feature type="disulfide bond" description="Redox-active" evidence="14">
    <location>
        <begin position="40"/>
        <end position="43"/>
    </location>
</feature>
<evidence type="ECO:0000313" key="19">
    <source>
        <dbReference type="Proteomes" id="UP000250928"/>
    </source>
</evidence>
<dbReference type="Proteomes" id="UP000243361">
    <property type="component" value="Unassembled WGS sequence"/>
</dbReference>
<evidence type="ECO:0000256" key="15">
    <source>
        <dbReference type="SAM" id="Phobius"/>
    </source>
</evidence>
<keyword evidence="5" id="KW-0997">Cell inner membrane</keyword>
<dbReference type="InterPro" id="IPR023380">
    <property type="entry name" value="DsbB-like_sf"/>
</dbReference>
<keyword evidence="9 14" id="KW-0560">Oxidoreductase</keyword>
<evidence type="ECO:0000256" key="7">
    <source>
        <dbReference type="ARBA" id="ARBA00022982"/>
    </source>
</evidence>
<dbReference type="PANTHER" id="PTHR36570:SF2">
    <property type="entry name" value="DISULFIDE BOND FORMATION PROTEIN B"/>
    <property type="match status" value="1"/>
</dbReference>
<evidence type="ECO:0000256" key="10">
    <source>
        <dbReference type="ARBA" id="ARBA00023136"/>
    </source>
</evidence>
<dbReference type="Gene3D" id="1.20.1550.10">
    <property type="entry name" value="DsbB-like"/>
    <property type="match status" value="1"/>
</dbReference>
<keyword evidence="18" id="KW-1185">Reference proteome</keyword>
<feature type="topological domain" description="Periplasmic" evidence="14">
    <location>
        <begin position="31"/>
        <end position="48"/>
    </location>
</feature>
<evidence type="ECO:0000256" key="12">
    <source>
        <dbReference type="ARBA" id="ARBA00023186"/>
    </source>
</evidence>
<keyword evidence="13 14" id="KW-0676">Redox-active center</keyword>
<keyword evidence="3 14" id="KW-0813">Transport</keyword>
<keyword evidence="7 14" id="KW-0249">Electron transport</keyword>
<keyword evidence="10 14" id="KW-0472">Membrane</keyword>
<evidence type="ECO:0000256" key="13">
    <source>
        <dbReference type="ARBA" id="ARBA00023284"/>
    </source>
</evidence>
<dbReference type="GO" id="GO:0006457">
    <property type="term" value="P:protein folding"/>
    <property type="evidence" value="ECO:0007669"/>
    <property type="project" value="InterPro"/>
</dbReference>
<feature type="disulfide bond" description="Redox-active" evidence="14">
    <location>
        <begin position="101"/>
        <end position="127"/>
    </location>
</feature>
<keyword evidence="11 14" id="KW-1015">Disulfide bond</keyword>
<dbReference type="SUPFAM" id="SSF158442">
    <property type="entry name" value="DsbB-like"/>
    <property type="match status" value="1"/>
</dbReference>
<keyword evidence="4 14" id="KW-1003">Cell membrane</keyword>
<feature type="transmembrane region" description="Helical" evidence="15">
    <location>
        <begin position="144"/>
        <end position="162"/>
    </location>
</feature>
<evidence type="ECO:0000256" key="3">
    <source>
        <dbReference type="ARBA" id="ARBA00022448"/>
    </source>
</evidence>
<organism evidence="16 18">
    <name type="scientific">Candidatus Sedimenticola endophacoides</name>
    <dbReference type="NCBI Taxonomy" id="2548426"/>
    <lineage>
        <taxon>Bacteria</taxon>
        <taxon>Pseudomonadati</taxon>
        <taxon>Pseudomonadota</taxon>
        <taxon>Gammaproteobacteria</taxon>
        <taxon>Chromatiales</taxon>
        <taxon>Sedimenticolaceae</taxon>
        <taxon>Sedimenticola</taxon>
    </lineage>
</organism>
<feature type="transmembrane region" description="Helical" evidence="15">
    <location>
        <begin position="44"/>
        <end position="61"/>
    </location>
</feature>
<evidence type="ECO:0000256" key="14">
    <source>
        <dbReference type="HAMAP-Rule" id="MF_00286"/>
    </source>
</evidence>
<name>A0A657PLU9_9GAMM</name>
<keyword evidence="6 14" id="KW-0812">Transmembrane</keyword>
<dbReference type="GO" id="GO:0005886">
    <property type="term" value="C:plasma membrane"/>
    <property type="evidence" value="ECO:0007669"/>
    <property type="project" value="UniProtKB-SubCell"/>
</dbReference>
<dbReference type="AlphaFoldDB" id="A0A657PLU9"/>
<dbReference type="Pfam" id="PF02600">
    <property type="entry name" value="DsbB"/>
    <property type="match status" value="1"/>
</dbReference>
<dbReference type="Proteomes" id="UP000250928">
    <property type="component" value="Unassembled WGS sequence"/>
</dbReference>
<dbReference type="GO" id="GO:0015035">
    <property type="term" value="F:protein-disulfide reductase activity"/>
    <property type="evidence" value="ECO:0007669"/>
    <property type="project" value="UniProtKB-UniRule"/>
</dbReference>
<evidence type="ECO:0000313" key="17">
    <source>
        <dbReference type="EMBL" id="PUE04053.1"/>
    </source>
</evidence>
<evidence type="ECO:0000256" key="11">
    <source>
        <dbReference type="ARBA" id="ARBA00023157"/>
    </source>
</evidence>
<evidence type="ECO:0000256" key="5">
    <source>
        <dbReference type="ARBA" id="ARBA00022519"/>
    </source>
</evidence>
<evidence type="ECO:0000256" key="9">
    <source>
        <dbReference type="ARBA" id="ARBA00023002"/>
    </source>
</evidence>
<comment type="caution">
    <text evidence="16">The sequence shown here is derived from an EMBL/GenBank/DDBJ whole genome shotgun (WGS) entry which is preliminary data.</text>
</comment>
<evidence type="ECO:0000256" key="8">
    <source>
        <dbReference type="ARBA" id="ARBA00022989"/>
    </source>
</evidence>
<reference evidence="17 19" key="2">
    <citation type="submission" date="2018-01" db="EMBL/GenBank/DDBJ databases">
        <title>Novel co-symbiosis in the lucinid bivalve Phacoides pectinatus.</title>
        <authorList>
            <person name="Lim S.J."/>
            <person name="Davis B.G."/>
            <person name="Gill D.E."/>
            <person name="Engel A.S."/>
            <person name="Anderson L.C."/>
            <person name="Campbell B.J."/>
        </authorList>
    </citation>
    <scope>NUCLEOTIDE SEQUENCE [LARGE SCALE GENOMIC DNA]</scope>
    <source>
        <strain evidence="17">N3_P5</strain>
    </source>
</reference>
<evidence type="ECO:0000313" key="16">
    <source>
        <dbReference type="EMBL" id="OQX37803.1"/>
    </source>
</evidence>
<keyword evidence="8 14" id="KW-1133">Transmembrane helix</keyword>
<dbReference type="EMBL" id="PQCO01000138">
    <property type="protein sequence ID" value="PUE04053.1"/>
    <property type="molecule type" value="Genomic_DNA"/>
</dbReference>
<feature type="transmembrane region" description="Helical" evidence="15">
    <location>
        <begin position="12"/>
        <end position="32"/>
    </location>
</feature>
<feature type="transmembrane region" description="Helical" evidence="15">
    <location>
        <begin position="68"/>
        <end position="89"/>
    </location>
</feature>
<evidence type="ECO:0000256" key="1">
    <source>
        <dbReference type="ARBA" id="ARBA00004429"/>
    </source>
</evidence>
<evidence type="ECO:0000256" key="6">
    <source>
        <dbReference type="ARBA" id="ARBA00022692"/>
    </source>
</evidence>
<dbReference type="InterPro" id="IPR050183">
    <property type="entry name" value="DsbB"/>
</dbReference>
<dbReference type="InterPro" id="IPR003752">
    <property type="entry name" value="DiS_bond_form_DsbB/BdbC"/>
</dbReference>
<feature type="topological domain" description="Cytoplasmic" evidence="14">
    <location>
        <begin position="161"/>
        <end position="171"/>
    </location>
</feature>
<dbReference type="EMBL" id="MUIE01000025">
    <property type="protein sequence ID" value="OQX37803.1"/>
    <property type="molecule type" value="Genomic_DNA"/>
</dbReference>
<comment type="function">
    <text evidence="14">Required for disulfide bond formation in some periplasmic proteins. Acts by oxidizing the DsbA protein.</text>
</comment>
<keyword evidence="12 14" id="KW-0143">Chaperone</keyword>
<evidence type="ECO:0000256" key="2">
    <source>
        <dbReference type="ARBA" id="ARBA00008823"/>
    </source>
</evidence>
<dbReference type="GO" id="GO:0009055">
    <property type="term" value="F:electron transfer activity"/>
    <property type="evidence" value="ECO:0007669"/>
    <property type="project" value="UniProtKB-UniRule"/>
</dbReference>
<comment type="similarity">
    <text evidence="2 14">Belongs to the DsbB family.</text>
</comment>